<organism evidence="1 2">
    <name type="scientific">Mycobacterium talmoniae</name>
    <dbReference type="NCBI Taxonomy" id="1858794"/>
    <lineage>
        <taxon>Bacteria</taxon>
        <taxon>Bacillati</taxon>
        <taxon>Actinomycetota</taxon>
        <taxon>Actinomycetes</taxon>
        <taxon>Mycobacteriales</taxon>
        <taxon>Mycobacteriaceae</taxon>
        <taxon>Mycobacterium</taxon>
    </lineage>
</organism>
<sequence>MPSLVRSFLATSTAPVLLKSSRSDTTYGRSGCGGRWAGLGTTVTLGTSLATRLSSATASSMSL</sequence>
<evidence type="ECO:0000313" key="1">
    <source>
        <dbReference type="EMBL" id="PQM44624.1"/>
    </source>
</evidence>
<dbReference type="EMBL" id="PPEA01000750">
    <property type="protein sequence ID" value="PQM44624.1"/>
    <property type="molecule type" value="Genomic_DNA"/>
</dbReference>
<reference evidence="1 2" key="1">
    <citation type="journal article" date="2017" name="Int. J. Syst. Evol. Microbiol.">
        <title>Mycobacterium talmoniae sp. nov., a slowly growing mycobacterium isolated from human respiratory samples.</title>
        <authorList>
            <person name="Davidson R.M."/>
            <person name="DeGroote M.A."/>
            <person name="Marola J.L."/>
            <person name="Buss S."/>
            <person name="Jones V."/>
            <person name="McNeil M.R."/>
            <person name="Freifeld A.G."/>
            <person name="Elaine Epperson L."/>
            <person name="Hasan N.A."/>
            <person name="Jackson M."/>
            <person name="Iwen P.C."/>
            <person name="Salfinger M."/>
            <person name="Strong M."/>
        </authorList>
    </citation>
    <scope>NUCLEOTIDE SEQUENCE [LARGE SCALE GENOMIC DNA]</scope>
    <source>
        <strain evidence="1 2">ATCC BAA-2683</strain>
    </source>
</reference>
<dbReference type="Proteomes" id="UP000238296">
    <property type="component" value="Unassembled WGS sequence"/>
</dbReference>
<name>A0A2S8BD83_9MYCO</name>
<gene>
    <name evidence="1" type="ORF">C1Y40_05215</name>
</gene>
<comment type="caution">
    <text evidence="1">The sequence shown here is derived from an EMBL/GenBank/DDBJ whole genome shotgun (WGS) entry which is preliminary data.</text>
</comment>
<accession>A0A2S8BD83</accession>
<proteinExistence type="predicted"/>
<evidence type="ECO:0000313" key="2">
    <source>
        <dbReference type="Proteomes" id="UP000238296"/>
    </source>
</evidence>
<dbReference type="AlphaFoldDB" id="A0A2S8BD83"/>
<protein>
    <submittedName>
        <fullName evidence="1">Uncharacterized protein</fullName>
    </submittedName>
</protein>